<dbReference type="EMBL" id="OW240914">
    <property type="protein sequence ID" value="CAH2276249.1"/>
    <property type="molecule type" value="Genomic_DNA"/>
</dbReference>
<keyword evidence="2" id="KW-1185">Reference proteome</keyword>
<proteinExistence type="predicted"/>
<dbReference type="PANTHER" id="PTHR21301">
    <property type="entry name" value="REVERSE TRANSCRIPTASE"/>
    <property type="match status" value="1"/>
</dbReference>
<dbReference type="PANTHER" id="PTHR21301:SF10">
    <property type="entry name" value="REVERSE TRANSCRIPTASE DOMAIN-CONTAINING PROTEIN"/>
    <property type="match status" value="1"/>
</dbReference>
<reference evidence="1" key="1">
    <citation type="submission" date="2022-03" db="EMBL/GenBank/DDBJ databases">
        <authorList>
            <person name="Alioto T."/>
            <person name="Alioto T."/>
            <person name="Gomez Garrido J."/>
        </authorList>
    </citation>
    <scope>NUCLEOTIDE SEQUENCE</scope>
</reference>
<accession>A0AAD1RQN6</accession>
<name>A0AAD1RQN6_PELCU</name>
<gene>
    <name evidence="1" type="ORF">PECUL_23A033486</name>
</gene>
<dbReference type="Proteomes" id="UP001295444">
    <property type="component" value="Chromosome 03"/>
</dbReference>
<dbReference type="AlphaFoldDB" id="A0AAD1RQN6"/>
<sequence>MTLVSLLEENNETATHRHTDLKSKSRFTPNIGSFRNIELFLEAVTFEIDNIKTVDLQFNPNMNLTKHENKALQSLRKDNRIIIKPADKGGNIVVMNSANYVEMTHKILEDRDTYHILKSDPTNVFLNEYKQILDMGCSRGLLSQDEYEFILNRNPRIATFYCLTKIHEDLQNPTRRPIVSGADSLTQNGSIYTDRILRPYVESLPSFIQDSKQTLALLSDLNVPESAALCSLDVEFLYSSIPLEGAIQHVQFYLEKRGTDYQSQSSLILNLLEFILLHNYFLFNNKFYHQV</sequence>
<evidence type="ECO:0000313" key="1">
    <source>
        <dbReference type="EMBL" id="CAH2276249.1"/>
    </source>
</evidence>
<organism evidence="1 2">
    <name type="scientific">Pelobates cultripes</name>
    <name type="common">Western spadefoot toad</name>
    <dbReference type="NCBI Taxonomy" id="61616"/>
    <lineage>
        <taxon>Eukaryota</taxon>
        <taxon>Metazoa</taxon>
        <taxon>Chordata</taxon>
        <taxon>Craniata</taxon>
        <taxon>Vertebrata</taxon>
        <taxon>Euteleostomi</taxon>
        <taxon>Amphibia</taxon>
        <taxon>Batrachia</taxon>
        <taxon>Anura</taxon>
        <taxon>Pelobatoidea</taxon>
        <taxon>Pelobatidae</taxon>
        <taxon>Pelobates</taxon>
    </lineage>
</organism>
<protein>
    <submittedName>
        <fullName evidence="1">Uncharacterized protein</fullName>
    </submittedName>
</protein>
<evidence type="ECO:0000313" key="2">
    <source>
        <dbReference type="Proteomes" id="UP001295444"/>
    </source>
</evidence>